<keyword evidence="5 8" id="KW-1133">Transmembrane helix</keyword>
<evidence type="ECO:0000313" key="10">
    <source>
        <dbReference type="Proteomes" id="UP001165289"/>
    </source>
</evidence>
<dbReference type="Proteomes" id="UP001165289">
    <property type="component" value="Unassembled WGS sequence"/>
</dbReference>
<dbReference type="AlphaFoldDB" id="A0AAV7JEM4"/>
<evidence type="ECO:0000256" key="6">
    <source>
        <dbReference type="ARBA" id="ARBA00023128"/>
    </source>
</evidence>
<evidence type="ECO:0000313" key="9">
    <source>
        <dbReference type="EMBL" id="KAI6647206.1"/>
    </source>
</evidence>
<keyword evidence="4" id="KW-1000">Mitochondrion outer membrane</keyword>
<evidence type="ECO:0000256" key="2">
    <source>
        <dbReference type="ARBA" id="ARBA00008969"/>
    </source>
</evidence>
<evidence type="ECO:0000256" key="7">
    <source>
        <dbReference type="ARBA" id="ARBA00023136"/>
    </source>
</evidence>
<dbReference type="Pfam" id="PF10265">
    <property type="entry name" value="Miga"/>
    <property type="match status" value="1"/>
</dbReference>
<keyword evidence="10" id="KW-1185">Reference proteome</keyword>
<keyword evidence="3 8" id="KW-0812">Transmembrane</keyword>
<keyword evidence="7 8" id="KW-0472">Membrane</keyword>
<evidence type="ECO:0000256" key="8">
    <source>
        <dbReference type="SAM" id="Phobius"/>
    </source>
</evidence>
<comment type="caution">
    <text evidence="9">The sequence shown here is derived from an EMBL/GenBank/DDBJ whole genome shotgun (WGS) entry which is preliminary data.</text>
</comment>
<protein>
    <submittedName>
        <fullName evidence="9">Uncharacterized protein</fullName>
    </submittedName>
</protein>
<dbReference type="PANTHER" id="PTHR21508">
    <property type="entry name" value="MITOGUARDIN"/>
    <property type="match status" value="1"/>
</dbReference>
<dbReference type="GO" id="GO:0005741">
    <property type="term" value="C:mitochondrial outer membrane"/>
    <property type="evidence" value="ECO:0007669"/>
    <property type="project" value="UniProtKB-SubCell"/>
</dbReference>
<name>A0AAV7JEM4_9METZ</name>
<dbReference type="InterPro" id="IPR019392">
    <property type="entry name" value="Miga"/>
</dbReference>
<reference evidence="9 10" key="1">
    <citation type="journal article" date="2023" name="BMC Biol.">
        <title>The compact genome of the sponge Oopsacas minuta (Hexactinellida) is lacking key metazoan core genes.</title>
        <authorList>
            <person name="Santini S."/>
            <person name="Schenkelaars Q."/>
            <person name="Jourda C."/>
            <person name="Duchesne M."/>
            <person name="Belahbib H."/>
            <person name="Rocher C."/>
            <person name="Selva M."/>
            <person name="Riesgo A."/>
            <person name="Vervoort M."/>
            <person name="Leys S.P."/>
            <person name="Kodjabachian L."/>
            <person name="Le Bivic A."/>
            <person name="Borchiellini C."/>
            <person name="Claverie J.M."/>
            <person name="Renard E."/>
        </authorList>
    </citation>
    <scope>NUCLEOTIDE SEQUENCE [LARGE SCALE GENOMIC DNA]</scope>
    <source>
        <strain evidence="9">SPO-2</strain>
    </source>
</reference>
<sequence>MLSSLSSFISTTTTTTTRFFTIKHVNRPAMKWILILGIGSVSILIGISCYLRFRRKTKPKALQATQLMQSGVWKSFHSGAASSPVTHVTVATNHTSDQLFNNGVIAFQQAIASWRTCCEVLDNQEVEIDPTPEDSDFSDSIATINSIPIVPKSNINQRGVRALLTQAEYLSQFVDRIVMRSRSSIQTNGSIGEVLRVESCNSDHVDYDYKGLPNSPLTSHPYFSDDINNNKRIEYISDTDSYESATLQSDTNSICLSSNINTDKQTIPRIILTTNVLYNEAISLARSNRIFVRHMRSEMLHCENDIDFIAKLHCIRTAFDYLIESEENCLFFENITIEMMTRFLLSANKDANAFCDEFKKMVNFVKNPQNVQTIKKELNSRNLKVVGFWDVAIDFALLDAFTDLENLPAPVTMVTQNRWLTPGLRESAMTNAVWAIMQGKMKMLENPNGFMLRFYKLGETFMFTLAWGFLGTDEVLKETCFVLKNGILTFLRDIFDVRVANYSNIETLSDDILAIGRDRLNLLKSHL</sequence>
<comment type="similarity">
    <text evidence="2">Belongs to the mitoguardin family.</text>
</comment>
<dbReference type="EMBL" id="JAKMXF010000343">
    <property type="protein sequence ID" value="KAI6647206.1"/>
    <property type="molecule type" value="Genomic_DNA"/>
</dbReference>
<dbReference type="PANTHER" id="PTHR21508:SF5">
    <property type="entry name" value="MITOGUARDIN"/>
    <property type="match status" value="1"/>
</dbReference>
<evidence type="ECO:0000256" key="5">
    <source>
        <dbReference type="ARBA" id="ARBA00022989"/>
    </source>
</evidence>
<gene>
    <name evidence="9" type="ORF">LOD99_12203</name>
</gene>
<evidence type="ECO:0000256" key="1">
    <source>
        <dbReference type="ARBA" id="ARBA00004294"/>
    </source>
</evidence>
<evidence type="ECO:0000256" key="4">
    <source>
        <dbReference type="ARBA" id="ARBA00022787"/>
    </source>
</evidence>
<accession>A0AAV7JEM4</accession>
<organism evidence="9 10">
    <name type="scientific">Oopsacas minuta</name>
    <dbReference type="NCBI Taxonomy" id="111878"/>
    <lineage>
        <taxon>Eukaryota</taxon>
        <taxon>Metazoa</taxon>
        <taxon>Porifera</taxon>
        <taxon>Hexactinellida</taxon>
        <taxon>Hexasterophora</taxon>
        <taxon>Lyssacinosida</taxon>
        <taxon>Leucopsacidae</taxon>
        <taxon>Oopsacas</taxon>
    </lineage>
</organism>
<feature type="transmembrane region" description="Helical" evidence="8">
    <location>
        <begin position="32"/>
        <end position="53"/>
    </location>
</feature>
<proteinExistence type="inferred from homology"/>
<evidence type="ECO:0000256" key="3">
    <source>
        <dbReference type="ARBA" id="ARBA00022692"/>
    </source>
</evidence>
<dbReference type="GO" id="GO:0008053">
    <property type="term" value="P:mitochondrial fusion"/>
    <property type="evidence" value="ECO:0007669"/>
    <property type="project" value="InterPro"/>
</dbReference>
<keyword evidence="6" id="KW-0496">Mitochondrion</keyword>
<comment type="subcellular location">
    <subcellularLocation>
        <location evidence="1">Mitochondrion outer membrane</location>
    </subcellularLocation>
</comment>